<organism evidence="1 2">
    <name type="scientific">Eiseniibacteriota bacterium</name>
    <dbReference type="NCBI Taxonomy" id="2212470"/>
    <lineage>
        <taxon>Bacteria</taxon>
        <taxon>Candidatus Eiseniibacteriota</taxon>
    </lineage>
</organism>
<dbReference type="InterPro" id="IPR008018">
    <property type="entry name" value="Phage_tail_attach_FII"/>
</dbReference>
<dbReference type="GO" id="GO:0019068">
    <property type="term" value="P:virion assembly"/>
    <property type="evidence" value="ECO:0007669"/>
    <property type="project" value="InterPro"/>
</dbReference>
<dbReference type="Pfam" id="PF05354">
    <property type="entry name" value="Phage_attach"/>
    <property type="match status" value="1"/>
</dbReference>
<accession>A0A948RZ86</accession>
<proteinExistence type="predicted"/>
<dbReference type="EMBL" id="JAHJDP010000077">
    <property type="protein sequence ID" value="MBU2691872.1"/>
    <property type="molecule type" value="Genomic_DNA"/>
</dbReference>
<comment type="caution">
    <text evidence="1">The sequence shown here is derived from an EMBL/GenBank/DDBJ whole genome shotgun (WGS) entry which is preliminary data.</text>
</comment>
<evidence type="ECO:0000313" key="1">
    <source>
        <dbReference type="EMBL" id="MBU2691872.1"/>
    </source>
</evidence>
<dbReference type="AlphaFoldDB" id="A0A948RZ86"/>
<protein>
    <submittedName>
        <fullName evidence="1">Uncharacterized protein</fullName>
    </submittedName>
</protein>
<dbReference type="Gene3D" id="2.40.10.180">
    <property type="entry name" value="Phage tail proteins"/>
    <property type="match status" value="1"/>
</dbReference>
<reference evidence="1" key="1">
    <citation type="submission" date="2021-05" db="EMBL/GenBank/DDBJ databases">
        <title>Energy efficiency and biological interactions define the core microbiome of deep oligotrophic groundwater.</title>
        <authorList>
            <person name="Mehrshad M."/>
            <person name="Lopez-Fernandez M."/>
            <person name="Bell E."/>
            <person name="Bernier-Latmani R."/>
            <person name="Bertilsson S."/>
            <person name="Dopson M."/>
        </authorList>
    </citation>
    <scope>NUCLEOTIDE SEQUENCE</scope>
    <source>
        <strain evidence="1">Modern_marine.mb.64</strain>
    </source>
</reference>
<name>A0A948RZ86_UNCEI</name>
<gene>
    <name evidence="1" type="ORF">KJ970_13205</name>
</gene>
<dbReference type="InterPro" id="IPR053734">
    <property type="entry name" value="Phage_Head-Tail_Connect_sf"/>
</dbReference>
<dbReference type="Proteomes" id="UP000777784">
    <property type="component" value="Unassembled WGS sequence"/>
</dbReference>
<evidence type="ECO:0000313" key="2">
    <source>
        <dbReference type="Proteomes" id="UP000777784"/>
    </source>
</evidence>
<sequence>MAFVEDPSEFLRTDEFAEAGTIAGEPVTGIFKEQFVEVEETEGRHPTLFVATNAIPSGTDHGTAVNVKSKDYTIVGMQPTESEVFTLLILEEVSLMPIGEL</sequence>